<organism evidence="1 2">
    <name type="scientific">Rhinolophus ferrumequinum</name>
    <name type="common">Greater horseshoe bat</name>
    <dbReference type="NCBI Taxonomy" id="59479"/>
    <lineage>
        <taxon>Eukaryota</taxon>
        <taxon>Metazoa</taxon>
        <taxon>Chordata</taxon>
        <taxon>Craniata</taxon>
        <taxon>Vertebrata</taxon>
        <taxon>Euteleostomi</taxon>
        <taxon>Mammalia</taxon>
        <taxon>Eutheria</taxon>
        <taxon>Laurasiatheria</taxon>
        <taxon>Chiroptera</taxon>
        <taxon>Yinpterochiroptera</taxon>
        <taxon>Rhinolophoidea</taxon>
        <taxon>Rhinolophidae</taxon>
        <taxon>Rhinolophinae</taxon>
        <taxon>Rhinolophus</taxon>
    </lineage>
</organism>
<reference evidence="1 2" key="1">
    <citation type="journal article" date="2020" name="Nature">
        <title>Six reference-quality genomes reveal evolution of bat adaptations.</title>
        <authorList>
            <person name="Jebb D."/>
            <person name="Huang Z."/>
            <person name="Pippel M."/>
            <person name="Hughes G.M."/>
            <person name="Lavrichenko K."/>
            <person name="Devanna P."/>
            <person name="Winkler S."/>
            <person name="Jermiin L.S."/>
            <person name="Skirmuntt E.C."/>
            <person name="Katzourakis A."/>
            <person name="Burkitt-Gray L."/>
            <person name="Ray D.A."/>
            <person name="Sullivan K.A.M."/>
            <person name="Roscito J.G."/>
            <person name="Kirilenko B.M."/>
            <person name="Davalos L.M."/>
            <person name="Corthals A.P."/>
            <person name="Power M.L."/>
            <person name="Jones G."/>
            <person name="Ransome R.D."/>
            <person name="Dechmann D.K.N."/>
            <person name="Locatelli A.G."/>
            <person name="Puechmaille S.J."/>
            <person name="Fedrigo O."/>
            <person name="Jarvis E.D."/>
            <person name="Hiller M."/>
            <person name="Vernes S.C."/>
            <person name="Myers E.W."/>
            <person name="Teeling E.C."/>
        </authorList>
    </citation>
    <scope>NUCLEOTIDE SEQUENCE [LARGE SCALE GENOMIC DNA]</scope>
    <source>
        <strain evidence="1">MRhiFer1</strain>
        <tissue evidence="1">Lung</tissue>
    </source>
</reference>
<dbReference type="EMBL" id="JACAGC010000021">
    <property type="protein sequence ID" value="KAF6293121.1"/>
    <property type="molecule type" value="Genomic_DNA"/>
</dbReference>
<gene>
    <name evidence="1" type="ORF">mRhiFer1_009031</name>
</gene>
<name>A0A7J7SXH9_RHIFE</name>
<dbReference type="AlphaFoldDB" id="A0A7J7SXH9"/>
<dbReference type="Proteomes" id="UP000585614">
    <property type="component" value="Unassembled WGS sequence"/>
</dbReference>
<comment type="caution">
    <text evidence="1">The sequence shown here is derived from an EMBL/GenBank/DDBJ whole genome shotgun (WGS) entry which is preliminary data.</text>
</comment>
<evidence type="ECO:0000313" key="1">
    <source>
        <dbReference type="EMBL" id="KAF6293121.1"/>
    </source>
</evidence>
<evidence type="ECO:0000313" key="2">
    <source>
        <dbReference type="Proteomes" id="UP000585614"/>
    </source>
</evidence>
<accession>A0A7J7SXH9</accession>
<sequence>MSSSCFEYRLVCVASSVPSRLEPGSCDFNDYPGKPLSAAVGISPMGKSVRNASNLKTRFLPKKQTNRKTHCNFKRVMFLLTFHKERIFSLKKISLSFSLLQLGAEIVAPCIMQRKLFLKKSISETTRVRLQFVQMLYKEAECEKLQFVRPHLLQFIKKIVKSGFITSRLEPMISKGVTILSDKWFYSFIKSAE</sequence>
<proteinExistence type="predicted"/>
<protein>
    <submittedName>
        <fullName evidence="1">Uncharacterized protein</fullName>
    </submittedName>
</protein>